<dbReference type="PANTHER" id="PTHR21373">
    <property type="entry name" value="GLUCOSE REPRESSIBLE PROTEIN MAK10"/>
    <property type="match status" value="1"/>
</dbReference>
<reference evidence="2 3" key="1">
    <citation type="submission" date="2016-08" db="EMBL/GenBank/DDBJ databases">
        <title>A Parts List for Fungal Cellulosomes Revealed by Comparative Genomics.</title>
        <authorList>
            <consortium name="DOE Joint Genome Institute"/>
            <person name="Haitjema C.H."/>
            <person name="Gilmore S.P."/>
            <person name="Henske J.K."/>
            <person name="Solomon K.V."/>
            <person name="De Groot R."/>
            <person name="Kuo A."/>
            <person name="Mondo S.J."/>
            <person name="Salamov A.A."/>
            <person name="Labutti K."/>
            <person name="Zhao Z."/>
            <person name="Chiniquy J."/>
            <person name="Barry K."/>
            <person name="Brewer H.M."/>
            <person name="Purvine S.O."/>
            <person name="Wright A.T."/>
            <person name="Boxma B."/>
            <person name="Van Alen T."/>
            <person name="Hackstein J.H."/>
            <person name="Baker S.E."/>
            <person name="Grigoriev I.V."/>
            <person name="O'Malley M.A."/>
        </authorList>
    </citation>
    <scope>NUCLEOTIDE SEQUENCE [LARGE SCALE GENOMIC DNA]</scope>
    <source>
        <strain evidence="2 3">S4</strain>
    </source>
</reference>
<dbReference type="InterPro" id="IPR057983">
    <property type="entry name" value="NAA35-like_N"/>
</dbReference>
<dbReference type="GO" id="GO:0031417">
    <property type="term" value="C:NatC complex"/>
    <property type="evidence" value="ECO:0007669"/>
    <property type="project" value="InterPro"/>
</dbReference>
<dbReference type="InterPro" id="IPR007244">
    <property type="entry name" value="Naa35_N"/>
</dbReference>
<proteinExistence type="predicted"/>
<dbReference type="Proteomes" id="UP000193944">
    <property type="component" value="Unassembled WGS sequence"/>
</dbReference>
<evidence type="ECO:0000259" key="1">
    <source>
        <dbReference type="Pfam" id="PF04112"/>
    </source>
</evidence>
<feature type="domain" description="NAA35-like N-terminal" evidence="1">
    <location>
        <begin position="20"/>
        <end position="78"/>
    </location>
</feature>
<organism evidence="2 3">
    <name type="scientific">Anaeromyces robustus</name>
    <dbReference type="NCBI Taxonomy" id="1754192"/>
    <lineage>
        <taxon>Eukaryota</taxon>
        <taxon>Fungi</taxon>
        <taxon>Fungi incertae sedis</taxon>
        <taxon>Chytridiomycota</taxon>
        <taxon>Chytridiomycota incertae sedis</taxon>
        <taxon>Neocallimastigomycetes</taxon>
        <taxon>Neocallimastigales</taxon>
        <taxon>Neocallimastigaceae</taxon>
        <taxon>Anaeromyces</taxon>
    </lineage>
</organism>
<dbReference type="Pfam" id="PF04112">
    <property type="entry name" value="Mak10"/>
    <property type="match status" value="1"/>
</dbReference>
<dbReference type="STRING" id="1754192.A0A1Y1VT66"/>
<keyword evidence="3" id="KW-1185">Reference proteome</keyword>
<dbReference type="PANTHER" id="PTHR21373:SF0">
    <property type="entry name" value="N-ALPHA-ACETYLTRANSFERASE 35, NATC AUXILIARY SUBUNIT"/>
    <property type="match status" value="1"/>
</dbReference>
<dbReference type="OrthoDB" id="269405at2759"/>
<dbReference type="EMBL" id="MCFG01000546">
    <property type="protein sequence ID" value="ORX64205.1"/>
    <property type="molecule type" value="Genomic_DNA"/>
</dbReference>
<dbReference type="AlphaFoldDB" id="A0A1Y1VT66"/>
<evidence type="ECO:0000313" key="3">
    <source>
        <dbReference type="Proteomes" id="UP000193944"/>
    </source>
</evidence>
<accession>A0A1Y1VT66</accession>
<sequence>MTYIDITDLINRATEDFAVGQLLKKNSFTLYETMSAIEIMDPKMDSGMKHEKPKYTYENLNECNLSINQVIKIIDRLQGLE</sequence>
<evidence type="ECO:0000313" key="2">
    <source>
        <dbReference type="EMBL" id="ORX64205.1"/>
    </source>
</evidence>
<feature type="non-terminal residue" evidence="2">
    <location>
        <position position="81"/>
    </location>
</feature>
<name>A0A1Y1VT66_9FUNG</name>
<protein>
    <recommendedName>
        <fullName evidence="1">NAA35-like N-terminal domain-containing protein</fullName>
    </recommendedName>
</protein>
<reference evidence="2 3" key="2">
    <citation type="submission" date="2016-08" db="EMBL/GenBank/DDBJ databases">
        <title>Pervasive Adenine N6-methylation of Active Genes in Fungi.</title>
        <authorList>
            <consortium name="DOE Joint Genome Institute"/>
            <person name="Mondo S.J."/>
            <person name="Dannebaum R.O."/>
            <person name="Kuo R.C."/>
            <person name="Labutti K."/>
            <person name="Haridas S."/>
            <person name="Kuo A."/>
            <person name="Salamov A."/>
            <person name="Ahrendt S.R."/>
            <person name="Lipzen A."/>
            <person name="Sullivan W."/>
            <person name="Andreopoulos W.B."/>
            <person name="Clum A."/>
            <person name="Lindquist E."/>
            <person name="Daum C."/>
            <person name="Ramamoorthy G.K."/>
            <person name="Gryganskyi A."/>
            <person name="Culley D."/>
            <person name="Magnuson J.K."/>
            <person name="James T.Y."/>
            <person name="O'Malley M.A."/>
            <person name="Stajich J.E."/>
            <person name="Spatafora J.W."/>
            <person name="Visel A."/>
            <person name="Grigoriev I.V."/>
        </authorList>
    </citation>
    <scope>NUCLEOTIDE SEQUENCE [LARGE SCALE GENOMIC DNA]</scope>
    <source>
        <strain evidence="2 3">S4</strain>
    </source>
</reference>
<comment type="caution">
    <text evidence="2">The sequence shown here is derived from an EMBL/GenBank/DDBJ whole genome shotgun (WGS) entry which is preliminary data.</text>
</comment>
<gene>
    <name evidence="2" type="ORF">BCR32DRAFT_287246</name>
</gene>